<reference evidence="1 2" key="1">
    <citation type="submission" date="2017-10" db="EMBL/GenBank/DDBJ databases">
        <title>Draft genome of Chryseomicrobium casticus sp. nov.</title>
        <authorList>
            <person name="Chakraborty R."/>
            <person name="Saha T."/>
        </authorList>
    </citation>
    <scope>NUCLEOTIDE SEQUENCE [LARGE SCALE GENOMIC DNA]</scope>
    <source>
        <strain evidence="1 2">ET03</strain>
    </source>
</reference>
<name>A0A2M9EWQ4_9BACL</name>
<organism evidence="1 2">
    <name type="scientific">Chryseomicrobium excrementi</name>
    <dbReference type="NCBI Taxonomy" id="2041346"/>
    <lineage>
        <taxon>Bacteria</taxon>
        <taxon>Bacillati</taxon>
        <taxon>Bacillota</taxon>
        <taxon>Bacilli</taxon>
        <taxon>Bacillales</taxon>
        <taxon>Caryophanaceae</taxon>
        <taxon>Chryseomicrobium</taxon>
    </lineage>
</organism>
<evidence type="ECO:0000313" key="2">
    <source>
        <dbReference type="Proteomes" id="UP000228680"/>
    </source>
</evidence>
<sequence>MFIYRLCQTVPFRGGFFVWGDLARKGGWIAGGVFECRIGFHKTTSDLQIRLYVLEMRVHVLEIAFYVLENASLVQERPLTLKKALEVLKTLLGRASRFHFSWCLVAPARNPLKNQPYPMRQRAPHRARLIPEEFLIEPVPLF</sequence>
<dbReference type="EMBL" id="PCGR01000006">
    <property type="protein sequence ID" value="PJK15647.1"/>
    <property type="molecule type" value="Genomic_DNA"/>
</dbReference>
<evidence type="ECO:0000313" key="1">
    <source>
        <dbReference type="EMBL" id="PJK15647.1"/>
    </source>
</evidence>
<protein>
    <submittedName>
        <fullName evidence="1">Uncharacterized protein</fullName>
    </submittedName>
</protein>
<proteinExistence type="predicted"/>
<gene>
    <name evidence="1" type="ORF">CQS04_13170</name>
</gene>
<keyword evidence="2" id="KW-1185">Reference proteome</keyword>
<dbReference type="AlphaFoldDB" id="A0A2M9EWQ4"/>
<dbReference type="Proteomes" id="UP000228680">
    <property type="component" value="Unassembled WGS sequence"/>
</dbReference>
<accession>A0A2M9EWQ4</accession>
<comment type="caution">
    <text evidence="1">The sequence shown here is derived from an EMBL/GenBank/DDBJ whole genome shotgun (WGS) entry which is preliminary data.</text>
</comment>